<evidence type="ECO:0000256" key="1">
    <source>
        <dbReference type="ARBA" id="ARBA00004173"/>
    </source>
</evidence>
<keyword evidence="4" id="KW-0496">Mitochondrion</keyword>
<dbReference type="Pfam" id="PF00573">
    <property type="entry name" value="Ribosomal_L4"/>
    <property type="match status" value="1"/>
</dbReference>
<dbReference type="GO" id="GO:1990904">
    <property type="term" value="C:ribonucleoprotein complex"/>
    <property type="evidence" value="ECO:0007669"/>
    <property type="project" value="UniProtKB-KW"/>
</dbReference>
<comment type="subcellular location">
    <subcellularLocation>
        <location evidence="1">Mitochondrion</location>
    </subcellularLocation>
</comment>
<name>A0AAD9JQ47_9ANNE</name>
<gene>
    <name evidence="8" type="ORF">LSH36_210g04071</name>
</gene>
<dbReference type="InterPro" id="IPR002136">
    <property type="entry name" value="Ribosomal_uL4"/>
</dbReference>
<dbReference type="EMBL" id="JAODUP010000210">
    <property type="protein sequence ID" value="KAK2156560.1"/>
    <property type="molecule type" value="Genomic_DNA"/>
</dbReference>
<dbReference type="AlphaFoldDB" id="A0AAD9JQ47"/>
<evidence type="ECO:0000256" key="6">
    <source>
        <dbReference type="ARBA" id="ARBA00040565"/>
    </source>
</evidence>
<dbReference type="GO" id="GO:0005743">
    <property type="term" value="C:mitochondrial inner membrane"/>
    <property type="evidence" value="ECO:0007669"/>
    <property type="project" value="UniProtKB-ARBA"/>
</dbReference>
<organism evidence="8 9">
    <name type="scientific">Paralvinella palmiformis</name>
    <dbReference type="NCBI Taxonomy" id="53620"/>
    <lineage>
        <taxon>Eukaryota</taxon>
        <taxon>Metazoa</taxon>
        <taxon>Spiralia</taxon>
        <taxon>Lophotrochozoa</taxon>
        <taxon>Annelida</taxon>
        <taxon>Polychaeta</taxon>
        <taxon>Sedentaria</taxon>
        <taxon>Canalipalpata</taxon>
        <taxon>Terebellida</taxon>
        <taxon>Terebelliformia</taxon>
        <taxon>Alvinellidae</taxon>
        <taxon>Paralvinella</taxon>
    </lineage>
</organism>
<protein>
    <recommendedName>
        <fullName evidence="6">Large ribosomal subunit protein uL4m</fullName>
    </recommendedName>
    <alternativeName>
        <fullName evidence="7">39S ribosomal protein L4, mitochondrial</fullName>
    </alternativeName>
</protein>
<dbReference type="PANTHER" id="PTHR10746">
    <property type="entry name" value="50S RIBOSOMAL PROTEIN L4"/>
    <property type="match status" value="1"/>
</dbReference>
<dbReference type="InterPro" id="IPR023574">
    <property type="entry name" value="Ribosomal_uL4_dom_sf"/>
</dbReference>
<comment type="caution">
    <text evidence="8">The sequence shown here is derived from an EMBL/GenBank/DDBJ whole genome shotgun (WGS) entry which is preliminary data.</text>
</comment>
<evidence type="ECO:0000256" key="5">
    <source>
        <dbReference type="ARBA" id="ARBA00023274"/>
    </source>
</evidence>
<evidence type="ECO:0000256" key="3">
    <source>
        <dbReference type="ARBA" id="ARBA00022980"/>
    </source>
</evidence>
<accession>A0AAD9JQ47</accession>
<dbReference type="GO" id="GO:0005840">
    <property type="term" value="C:ribosome"/>
    <property type="evidence" value="ECO:0007669"/>
    <property type="project" value="UniProtKB-KW"/>
</dbReference>
<evidence type="ECO:0000256" key="7">
    <source>
        <dbReference type="ARBA" id="ARBA00082711"/>
    </source>
</evidence>
<dbReference type="FunFam" id="3.40.1370.10:FF:000005">
    <property type="entry name" value="39S ribosomal protein L4, mitochondrial"/>
    <property type="match status" value="1"/>
</dbReference>
<sequence length="339" mass="39472">MRLPLFNSTSLIRLAFPKQCLQYGKPRLWFSTSTQLRQHAEGTDETSITDIEPQQTEQRNLPLVTSRKLQFPSKVAPKQAWLETLEQTEDDIIGIVDLHPEIFGLFPRKCVAYFRIDVLWWNVFWQREYRRVDYRQVKTRAEMPGGGRKPWQQKRTGRARHGSIRSPLWVKGGKSFGPRGPKSHFFMLPDNLRVLGLRTGLTVKYAQNNLHIVENLHLPSDDPTYLMNLVESKDWGLSVLFVDDTDYIDKNMAIATNEVKQYNVMPVYVWKPMKLFRIDESFLRLSSAAGLNVYSMLKHETLVLTLDALEKIEERLLQHVCNVDYRDKHFSLKAVGPRV</sequence>
<dbReference type="GO" id="GO:0003735">
    <property type="term" value="F:structural constituent of ribosome"/>
    <property type="evidence" value="ECO:0007669"/>
    <property type="project" value="InterPro"/>
</dbReference>
<dbReference type="GO" id="GO:0006412">
    <property type="term" value="P:translation"/>
    <property type="evidence" value="ECO:0007669"/>
    <property type="project" value="InterPro"/>
</dbReference>
<evidence type="ECO:0000313" key="9">
    <source>
        <dbReference type="Proteomes" id="UP001208570"/>
    </source>
</evidence>
<dbReference type="Gene3D" id="3.40.1370.10">
    <property type="match status" value="1"/>
</dbReference>
<comment type="similarity">
    <text evidence="2">Belongs to the universal ribosomal protein uL4 family.</text>
</comment>
<dbReference type="Proteomes" id="UP001208570">
    <property type="component" value="Unassembled WGS sequence"/>
</dbReference>
<proteinExistence type="inferred from homology"/>
<keyword evidence="3" id="KW-0689">Ribosomal protein</keyword>
<dbReference type="PANTHER" id="PTHR10746:SF6">
    <property type="entry name" value="LARGE RIBOSOMAL SUBUNIT PROTEIN UL4M"/>
    <property type="match status" value="1"/>
</dbReference>
<dbReference type="SUPFAM" id="SSF52166">
    <property type="entry name" value="Ribosomal protein L4"/>
    <property type="match status" value="1"/>
</dbReference>
<evidence type="ECO:0000256" key="4">
    <source>
        <dbReference type="ARBA" id="ARBA00023128"/>
    </source>
</evidence>
<keyword evidence="5" id="KW-0687">Ribonucleoprotein</keyword>
<dbReference type="InterPro" id="IPR013005">
    <property type="entry name" value="Ribosomal_uL4-like"/>
</dbReference>
<evidence type="ECO:0000256" key="2">
    <source>
        <dbReference type="ARBA" id="ARBA00010528"/>
    </source>
</evidence>
<evidence type="ECO:0000313" key="8">
    <source>
        <dbReference type="EMBL" id="KAK2156560.1"/>
    </source>
</evidence>
<keyword evidence="9" id="KW-1185">Reference proteome</keyword>
<reference evidence="8" key="1">
    <citation type="journal article" date="2023" name="Mol. Biol. Evol.">
        <title>Third-Generation Sequencing Reveals the Adaptive Role of the Epigenome in Three Deep-Sea Polychaetes.</title>
        <authorList>
            <person name="Perez M."/>
            <person name="Aroh O."/>
            <person name="Sun Y."/>
            <person name="Lan Y."/>
            <person name="Juniper S.K."/>
            <person name="Young C.R."/>
            <person name="Angers B."/>
            <person name="Qian P.Y."/>
        </authorList>
    </citation>
    <scope>NUCLEOTIDE SEQUENCE</scope>
    <source>
        <strain evidence="8">P08H-3</strain>
    </source>
</reference>